<dbReference type="PANTHER" id="PTHR43792:SF1">
    <property type="entry name" value="N-ACETYLTRANSFERASE DOMAIN-CONTAINING PROTEIN"/>
    <property type="match status" value="1"/>
</dbReference>
<dbReference type="GO" id="GO:0016747">
    <property type="term" value="F:acyltransferase activity, transferring groups other than amino-acyl groups"/>
    <property type="evidence" value="ECO:0007669"/>
    <property type="project" value="InterPro"/>
</dbReference>
<evidence type="ECO:0000259" key="1">
    <source>
        <dbReference type="PROSITE" id="PS51186"/>
    </source>
</evidence>
<keyword evidence="3" id="KW-1185">Reference proteome</keyword>
<dbReference type="InterPro" id="IPR051531">
    <property type="entry name" value="N-acetyltransferase"/>
</dbReference>
<dbReference type="RefSeq" id="WP_157334547.1">
    <property type="nucleotide sequence ID" value="NZ_RHLK01000003.1"/>
</dbReference>
<evidence type="ECO:0000313" key="2">
    <source>
        <dbReference type="EMBL" id="MVO99539.1"/>
    </source>
</evidence>
<proteinExistence type="predicted"/>
<dbReference type="EMBL" id="RHLK01000003">
    <property type="protein sequence ID" value="MVO99539.1"/>
    <property type="molecule type" value="Genomic_DNA"/>
</dbReference>
<dbReference type="SUPFAM" id="SSF55729">
    <property type="entry name" value="Acyl-CoA N-acyltransferases (Nat)"/>
    <property type="match status" value="1"/>
</dbReference>
<keyword evidence="2" id="KW-0808">Transferase</keyword>
<comment type="caution">
    <text evidence="2">The sequence shown here is derived from an EMBL/GenBank/DDBJ whole genome shotgun (WGS) entry which is preliminary data.</text>
</comment>
<organism evidence="2 3">
    <name type="scientific">Paenibacillus lutrae</name>
    <dbReference type="NCBI Taxonomy" id="2078573"/>
    <lineage>
        <taxon>Bacteria</taxon>
        <taxon>Bacillati</taxon>
        <taxon>Bacillota</taxon>
        <taxon>Bacilli</taxon>
        <taxon>Bacillales</taxon>
        <taxon>Paenibacillaceae</taxon>
        <taxon>Paenibacillus</taxon>
    </lineage>
</organism>
<feature type="domain" description="N-acetyltransferase" evidence="1">
    <location>
        <begin position="8"/>
        <end position="171"/>
    </location>
</feature>
<reference evidence="2 3" key="1">
    <citation type="journal article" date="2019" name="Microorganisms">
        <title>Paenibacillus lutrae sp. nov., A Chitinolytic Species Isolated from A River Otter in Castril Natural Park, Granada, Spain.</title>
        <authorList>
            <person name="Rodriguez M."/>
            <person name="Reina J.C."/>
            <person name="Bejar V."/>
            <person name="Llamas I."/>
        </authorList>
    </citation>
    <scope>NUCLEOTIDE SEQUENCE [LARGE SCALE GENOMIC DNA]</scope>
    <source>
        <strain evidence="2 3">N10</strain>
    </source>
</reference>
<dbReference type="InterPro" id="IPR016181">
    <property type="entry name" value="Acyl_CoA_acyltransferase"/>
</dbReference>
<dbReference type="InterPro" id="IPR000182">
    <property type="entry name" value="GNAT_dom"/>
</dbReference>
<dbReference type="Gene3D" id="3.40.630.30">
    <property type="match status" value="1"/>
</dbReference>
<accession>A0A7X3FGX1</accession>
<dbReference type="AlphaFoldDB" id="A0A7X3FGX1"/>
<dbReference type="PROSITE" id="PS51186">
    <property type="entry name" value="GNAT"/>
    <property type="match status" value="1"/>
</dbReference>
<sequence length="181" mass="20883">MKIETQRLRIRDFRKEDWEAVHEYASNAEVAKYMIWGPNSEGETKAFIDQQLTKQQSTERTDYELAVILKETNQLIGGCGLYIHVTNAEMGYCFNPDYWGHGYAAEASEALLKLAFETFHVHRVYATCRPGNTASANVLRRIGMTQEGHLREHLWHKGTFHDSYLFSILGDEYRSNSAEDK</sequence>
<evidence type="ECO:0000313" key="3">
    <source>
        <dbReference type="Proteomes" id="UP000490800"/>
    </source>
</evidence>
<dbReference type="Pfam" id="PF13302">
    <property type="entry name" value="Acetyltransf_3"/>
    <property type="match status" value="1"/>
</dbReference>
<dbReference type="OrthoDB" id="9785602at2"/>
<dbReference type="Proteomes" id="UP000490800">
    <property type="component" value="Unassembled WGS sequence"/>
</dbReference>
<protein>
    <submittedName>
        <fullName evidence="2">GNAT family N-acetyltransferase</fullName>
    </submittedName>
</protein>
<gene>
    <name evidence="2" type="ORF">EDM21_08355</name>
</gene>
<name>A0A7X3FGX1_9BACL</name>
<dbReference type="PANTHER" id="PTHR43792">
    <property type="entry name" value="GNAT FAMILY, PUTATIVE (AFU_ORTHOLOGUE AFUA_3G00765)-RELATED-RELATED"/>
    <property type="match status" value="1"/>
</dbReference>